<accession>A0AAV2ICK3</accession>
<dbReference type="AlphaFoldDB" id="A0AAV2ICK3"/>
<evidence type="ECO:0000313" key="2">
    <source>
        <dbReference type="Proteomes" id="UP001497497"/>
    </source>
</evidence>
<comment type="caution">
    <text evidence="1">The sequence shown here is derived from an EMBL/GenBank/DDBJ whole genome shotgun (WGS) entry which is preliminary data.</text>
</comment>
<evidence type="ECO:0000313" key="1">
    <source>
        <dbReference type="EMBL" id="CAL1544606.1"/>
    </source>
</evidence>
<dbReference type="Gene3D" id="1.10.533.10">
    <property type="entry name" value="Death Domain, Fas"/>
    <property type="match status" value="1"/>
</dbReference>
<dbReference type="CDD" id="cd01671">
    <property type="entry name" value="CARD"/>
    <property type="match status" value="1"/>
</dbReference>
<protein>
    <recommendedName>
        <fullName evidence="3">CARD domain-containing protein</fullName>
    </recommendedName>
</protein>
<dbReference type="InterPro" id="IPR011029">
    <property type="entry name" value="DEATH-like_dom_sf"/>
</dbReference>
<dbReference type="EMBL" id="CAXITT010000634">
    <property type="protein sequence ID" value="CAL1544606.1"/>
    <property type="molecule type" value="Genomic_DNA"/>
</dbReference>
<proteinExistence type="predicted"/>
<keyword evidence="2" id="KW-1185">Reference proteome</keyword>
<sequence>MESDVAIVRAILRQNEFLLRRHLVLSKTVLDNLKSNGLITDVTRRKILLEPAHKQVPVLIGCLENRGITSLKKFLEVLRSTGHGWIVDHILDTDVSAGAGRGKSMDDIGHRYRASHTRQQNLANDYFSNRRNKYDLQRSDNRKSLTAYSGGYENGMSLGSLLKAREPVDEPELAARGTIHARTLLADSMTMAGQAGRLPGLPSHHPVPFPRVREEIPLTLYGLNQAFSDQDQHNQQAMSVLRQEEIAIRQLMEQNARDQGNVRRKQAAVQDIVGRLKEIHNRAKDVYEPSPHPNIGRYRLAQLNQIPWSIDG</sequence>
<reference evidence="1 2" key="1">
    <citation type="submission" date="2024-04" db="EMBL/GenBank/DDBJ databases">
        <authorList>
            <consortium name="Genoscope - CEA"/>
            <person name="William W."/>
        </authorList>
    </citation>
    <scope>NUCLEOTIDE SEQUENCE [LARGE SCALE GENOMIC DNA]</scope>
</reference>
<dbReference type="SUPFAM" id="SSF47986">
    <property type="entry name" value="DEATH domain"/>
    <property type="match status" value="1"/>
</dbReference>
<name>A0AAV2ICK3_LYMST</name>
<organism evidence="1 2">
    <name type="scientific">Lymnaea stagnalis</name>
    <name type="common">Great pond snail</name>
    <name type="synonym">Helix stagnalis</name>
    <dbReference type="NCBI Taxonomy" id="6523"/>
    <lineage>
        <taxon>Eukaryota</taxon>
        <taxon>Metazoa</taxon>
        <taxon>Spiralia</taxon>
        <taxon>Lophotrochozoa</taxon>
        <taxon>Mollusca</taxon>
        <taxon>Gastropoda</taxon>
        <taxon>Heterobranchia</taxon>
        <taxon>Euthyneura</taxon>
        <taxon>Panpulmonata</taxon>
        <taxon>Hygrophila</taxon>
        <taxon>Lymnaeoidea</taxon>
        <taxon>Lymnaeidae</taxon>
        <taxon>Lymnaea</taxon>
    </lineage>
</organism>
<dbReference type="Proteomes" id="UP001497497">
    <property type="component" value="Unassembled WGS sequence"/>
</dbReference>
<gene>
    <name evidence="1" type="ORF">GSLYS_00018119001</name>
</gene>
<evidence type="ECO:0008006" key="3">
    <source>
        <dbReference type="Google" id="ProtNLM"/>
    </source>
</evidence>